<evidence type="ECO:0000256" key="1">
    <source>
        <dbReference type="ARBA" id="ARBA00022603"/>
    </source>
</evidence>
<name>A0A410GB22_9BURK</name>
<dbReference type="AlphaFoldDB" id="A0A410GB22"/>
<evidence type="ECO:0000259" key="4">
    <source>
        <dbReference type="SMART" id="SM00650"/>
    </source>
</evidence>
<evidence type="ECO:0000313" key="5">
    <source>
        <dbReference type="EMBL" id="QAA93490.1"/>
    </source>
</evidence>
<dbReference type="SUPFAM" id="SSF53335">
    <property type="entry name" value="S-adenosyl-L-methionine-dependent methyltransferases"/>
    <property type="match status" value="1"/>
</dbReference>
<accession>A0A410GB22</accession>
<gene>
    <name evidence="5" type="ORF">CKA81_06285</name>
</gene>
<feature type="domain" description="Ribosomal RNA adenine methylase transferase N-terminal" evidence="4">
    <location>
        <begin position="47"/>
        <end position="171"/>
    </location>
</feature>
<dbReference type="SMART" id="SM00650">
    <property type="entry name" value="rADc"/>
    <property type="match status" value="1"/>
</dbReference>
<evidence type="ECO:0000256" key="2">
    <source>
        <dbReference type="ARBA" id="ARBA00022679"/>
    </source>
</evidence>
<reference evidence="5 6" key="1">
    <citation type="submission" date="2017-08" db="EMBL/GenBank/DDBJ databases">
        <authorList>
            <person name="Park S.-J."/>
            <person name="Kim H."/>
        </authorList>
    </citation>
    <scope>NUCLEOTIDE SEQUENCE [LARGE SCALE GENOMIC DNA]</scope>
    <source>
        <strain evidence="6">ye3</strain>
    </source>
</reference>
<dbReference type="KEGG" id="pus:CKA81_06285"/>
<dbReference type="EMBL" id="CP022987">
    <property type="protein sequence ID" value="QAA93490.1"/>
    <property type="molecule type" value="Genomic_DNA"/>
</dbReference>
<evidence type="ECO:0000313" key="6">
    <source>
        <dbReference type="Proteomes" id="UP000283474"/>
    </source>
</evidence>
<sequence>MMHRVLRLGRTRQVSDYLRKIVPGVFLQELCSRPGAIGAICPSSPFLARQMARQIDPGADGLVIELGAGTGAITQALLRRGIAPQRLLVVEHCPAFVARLRKRYPQLNIVHGNAADLGQFVPQGQRVDAIVSSLPLCSLPEPLAQAILQQWQHLLHDHGIAVQFTYNLRRPKWRNFTAARQTASRIVWANLPPASVGTYSFKTEKLAAPLHEHATP</sequence>
<dbReference type="GO" id="GO:0000179">
    <property type="term" value="F:rRNA (adenine-N6,N6-)-dimethyltransferase activity"/>
    <property type="evidence" value="ECO:0007669"/>
    <property type="project" value="InterPro"/>
</dbReference>
<dbReference type="Pfam" id="PF13649">
    <property type="entry name" value="Methyltransf_25"/>
    <property type="match status" value="1"/>
</dbReference>
<dbReference type="InterPro" id="IPR029063">
    <property type="entry name" value="SAM-dependent_MTases_sf"/>
</dbReference>
<evidence type="ECO:0000256" key="3">
    <source>
        <dbReference type="ARBA" id="ARBA00022691"/>
    </source>
</evidence>
<protein>
    <submittedName>
        <fullName evidence="5">Methyltransferase type 12</fullName>
    </submittedName>
</protein>
<dbReference type="OrthoDB" id="9805585at2"/>
<dbReference type="InterPro" id="IPR041698">
    <property type="entry name" value="Methyltransf_25"/>
</dbReference>
<proteinExistence type="predicted"/>
<dbReference type="InterPro" id="IPR020598">
    <property type="entry name" value="rRNA_Ade_methylase_Trfase_N"/>
</dbReference>
<keyword evidence="6" id="KW-1185">Reference proteome</keyword>
<organism evidence="5 6">
    <name type="scientific">Pollutimonas thiosulfatoxidans</name>
    <dbReference type="NCBI Taxonomy" id="2028345"/>
    <lineage>
        <taxon>Bacteria</taxon>
        <taxon>Pseudomonadati</taxon>
        <taxon>Pseudomonadota</taxon>
        <taxon>Betaproteobacteria</taxon>
        <taxon>Burkholderiales</taxon>
        <taxon>Alcaligenaceae</taxon>
        <taxon>Pollutimonas</taxon>
    </lineage>
</organism>
<dbReference type="CDD" id="cd02440">
    <property type="entry name" value="AdoMet_MTases"/>
    <property type="match status" value="1"/>
</dbReference>
<dbReference type="Proteomes" id="UP000283474">
    <property type="component" value="Chromosome"/>
</dbReference>
<dbReference type="Gene3D" id="3.40.50.150">
    <property type="entry name" value="Vaccinia Virus protein VP39"/>
    <property type="match status" value="1"/>
</dbReference>
<keyword evidence="1 5" id="KW-0489">Methyltransferase</keyword>
<keyword evidence="2 5" id="KW-0808">Transferase</keyword>
<keyword evidence="3" id="KW-0949">S-adenosyl-L-methionine</keyword>